<dbReference type="PRINTS" id="PR00081">
    <property type="entry name" value="GDHRDH"/>
</dbReference>
<evidence type="ECO:0000313" key="4">
    <source>
        <dbReference type="EMBL" id="KAK2609480.1"/>
    </source>
</evidence>
<evidence type="ECO:0000256" key="1">
    <source>
        <dbReference type="ARBA" id="ARBA00006484"/>
    </source>
</evidence>
<dbReference type="Gene3D" id="3.40.50.720">
    <property type="entry name" value="NAD(P)-binding Rossmann-like Domain"/>
    <property type="match status" value="1"/>
</dbReference>
<dbReference type="EMBL" id="JAUJFL010000002">
    <property type="protein sequence ID" value="KAK2609480.1"/>
    <property type="molecule type" value="Genomic_DNA"/>
</dbReference>
<protein>
    <submittedName>
        <fullName evidence="4">Uncharacterized protein</fullName>
    </submittedName>
</protein>
<dbReference type="AlphaFoldDB" id="A0AAD9SH30"/>
<dbReference type="InterPro" id="IPR036291">
    <property type="entry name" value="NAD(P)-bd_dom_sf"/>
</dbReference>
<comment type="similarity">
    <text evidence="1">Belongs to the short-chain dehydrogenases/reductases (SDR) family.</text>
</comment>
<dbReference type="InterPro" id="IPR002347">
    <property type="entry name" value="SDR_fam"/>
</dbReference>
<dbReference type="PANTHER" id="PTHR24320">
    <property type="entry name" value="RETINOL DEHYDROGENASE"/>
    <property type="match status" value="1"/>
</dbReference>
<evidence type="ECO:0000256" key="2">
    <source>
        <dbReference type="ARBA" id="ARBA00022857"/>
    </source>
</evidence>
<keyword evidence="5" id="KW-1185">Reference proteome</keyword>
<accession>A0AAD9SH30</accession>
<dbReference type="Pfam" id="PF00106">
    <property type="entry name" value="adh_short"/>
    <property type="match status" value="1"/>
</dbReference>
<proteinExistence type="inferred from homology"/>
<keyword evidence="2" id="KW-0521">NADP</keyword>
<evidence type="ECO:0000313" key="5">
    <source>
        <dbReference type="Proteomes" id="UP001265746"/>
    </source>
</evidence>
<dbReference type="GO" id="GO:0016491">
    <property type="term" value="F:oxidoreductase activity"/>
    <property type="evidence" value="ECO:0007669"/>
    <property type="project" value="UniProtKB-KW"/>
</dbReference>
<comment type="caution">
    <text evidence="4">The sequence shown here is derived from an EMBL/GenBank/DDBJ whole genome shotgun (WGS) entry which is preliminary data.</text>
</comment>
<dbReference type="SUPFAM" id="SSF51735">
    <property type="entry name" value="NAD(P)-binding Rossmann-fold domains"/>
    <property type="match status" value="1"/>
</dbReference>
<gene>
    <name evidence="4" type="ORF">N8I77_002977</name>
</gene>
<evidence type="ECO:0000256" key="3">
    <source>
        <dbReference type="ARBA" id="ARBA00023002"/>
    </source>
</evidence>
<keyword evidence="3" id="KW-0560">Oxidoreductase</keyword>
<reference evidence="4" key="1">
    <citation type="submission" date="2023-06" db="EMBL/GenBank/DDBJ databases">
        <authorList>
            <person name="Noh H."/>
        </authorList>
    </citation>
    <scope>NUCLEOTIDE SEQUENCE</scope>
    <source>
        <strain evidence="4">DUCC20226</strain>
    </source>
</reference>
<dbReference type="Proteomes" id="UP001265746">
    <property type="component" value="Unassembled WGS sequence"/>
</dbReference>
<dbReference type="PANTHER" id="PTHR24320:SF252">
    <property type="entry name" value="DEHYDROGENASE_REDUCTASE FAMILY PROTEIN, PUTATIVE (AFU_ORTHOLOGUE AFUA_3G08550)-RELATED"/>
    <property type="match status" value="1"/>
</dbReference>
<organism evidence="4 5">
    <name type="scientific">Phomopsis amygdali</name>
    <name type="common">Fusicoccum amygdali</name>
    <dbReference type="NCBI Taxonomy" id="1214568"/>
    <lineage>
        <taxon>Eukaryota</taxon>
        <taxon>Fungi</taxon>
        <taxon>Dikarya</taxon>
        <taxon>Ascomycota</taxon>
        <taxon>Pezizomycotina</taxon>
        <taxon>Sordariomycetes</taxon>
        <taxon>Sordariomycetidae</taxon>
        <taxon>Diaporthales</taxon>
        <taxon>Diaporthaceae</taxon>
        <taxon>Diaporthe</taxon>
    </lineage>
</organism>
<sequence length="323" mass="35581">MLNFPPRRIKGRFVPEPLPPPGTFKGQTVLVTGGTAGLGLAASLHFAGLGADVIITCRTKSRGDAAKKKIQHAAPESRVSLMELDMARYSSCMAFAAELRKVREGQGGIDVAVLNAGVLSPRFVASPEGWEMTIQVNTLSTTLLGMLLLDLMKSERPNRNSPARIVFVTSRSHLYPDISHWQEWAEQGSILQRLSDQKYWPAPWKLQQPNYGDSKLLMMYAIKEICERALGPDGEPQVIINSVCPGMVKTNIGHTVADQTWIMKLLVSLYMSLGGKPPDYGARHYITAALRPKEEHSCWGRLRNNVTSLTGRLGAVLHRVADL</sequence>
<name>A0AAD9SH30_PHOAM</name>